<dbReference type="Pfam" id="PF03372">
    <property type="entry name" value="Exo_endo_phos"/>
    <property type="match status" value="1"/>
</dbReference>
<dbReference type="Ensembl" id="ENSPNAT00000088307.1">
    <property type="protein sequence ID" value="ENSPNAP00000049469.1"/>
    <property type="gene ID" value="ENSPNAG00000034657.1"/>
</dbReference>
<feature type="domain" description="Reverse transcriptase" evidence="1">
    <location>
        <begin position="509"/>
        <end position="786"/>
    </location>
</feature>
<dbReference type="InterPro" id="IPR036691">
    <property type="entry name" value="Endo/exonu/phosph_ase_sf"/>
</dbReference>
<evidence type="ECO:0000259" key="1">
    <source>
        <dbReference type="PROSITE" id="PS50878"/>
    </source>
</evidence>
<reference evidence="2" key="3">
    <citation type="submission" date="2025-09" db="UniProtKB">
        <authorList>
            <consortium name="Ensembl"/>
        </authorList>
    </citation>
    <scope>IDENTIFICATION</scope>
</reference>
<dbReference type="Proteomes" id="UP001501920">
    <property type="component" value="Chromosome 11"/>
</dbReference>
<proteinExistence type="predicted"/>
<dbReference type="InterPro" id="IPR000477">
    <property type="entry name" value="RT_dom"/>
</dbReference>
<dbReference type="GO" id="GO:0003824">
    <property type="term" value="F:catalytic activity"/>
    <property type="evidence" value="ECO:0007669"/>
    <property type="project" value="InterPro"/>
</dbReference>
<dbReference type="Pfam" id="PF00078">
    <property type="entry name" value="RVT_1"/>
    <property type="match status" value="1"/>
</dbReference>
<keyword evidence="3" id="KW-1185">Reference proteome</keyword>
<evidence type="ECO:0000313" key="3">
    <source>
        <dbReference type="Proteomes" id="UP001501920"/>
    </source>
</evidence>
<dbReference type="AlphaFoldDB" id="A0AAR2JGZ2"/>
<dbReference type="Gene3D" id="3.60.10.10">
    <property type="entry name" value="Endonuclease/exonuclease/phosphatase"/>
    <property type="match status" value="1"/>
</dbReference>
<dbReference type="SUPFAM" id="SSF56672">
    <property type="entry name" value="DNA/RNA polymerases"/>
    <property type="match status" value="1"/>
</dbReference>
<sequence length="983" mass="110167">IKKPRSVCLSILIHIRPVTLVYNDRTFGLKLGLLNIRSLASKAIIVNEIITDHGFDALCLTETWIRPDEYLSLNEATPAGYSYAHSPSLSGRGGGIATIHAKALGVNQKAGPTFSSFEVLVLNILEQGTNKHSFLLITIYRPPGPYSQFLQEFSEFLSSLITFSNKILIVGDFNIHIDNPHDTLSKAFISIIDSMGFTQIIKGPTHHLNHTLDLILTFGVDIDNLAILPQSTAVSDHYLISYKIQFSGNMRSSPCYQVKRTLTSSTAGSFIRNLPQLSTSVSCPSDPTELDTMTKFLEDTLRSTLDSVAPLKSKIVRQKKLAPWYNDHTRTLKQTARQLERKWRLTKLEVFQSAWKESLIDYRRALTAARSAYLSSLIENNKNNARLLFSTISKLTENKRVTEPQMPSAYSSNDFLNCFSDKIEKIRQTILNTQLNSTNLVAYNSSLDPENIRVTPDRLESFTLLQENELIKIVSSAKPSTCILDPIPTGLLKEILPEITKSILSIINSSLSLGYIPKTFKLAVIRPLIKKANLDPCELSNYRPISNLPFISKILEKVVAKQLSPYLHRNNLHEKFQSGFRPHHSTETALVKIINDLLLFTDQGNVSLLVLLDLSAAFDTIDHAILLDRLENLVGVTGTALSWFRSYLTDRYQFVNVKGESSVRAKVIYGVPQGSVLGPILFTIYMLPLGTIISKHGINFHCYADDTQLYISSKPDDKIKLGKIEDCIKDIKDWMSNNFLLLNSDKTEVLLLGPKLARHRLSNSTLKLNNLSVSSSLSVKNLGVMIDADLSFDTHISNITRTAFLHLRNIAKLRNSLSLQDAEKLVHAFITSRLDYCNALLSGCHSKSLNKLQLVQNAAARVLTRTRKFDHISPVLSALHWLPVKFRIDYKILLLTYKALNGLAPQYLSELLSHYEPSRLLRSQGAGLLLVPRINKATSGGRAFSYKAPQLWNNLPANVRESDTAPIFKSRLKTYLYSQAFGD</sequence>
<dbReference type="SUPFAM" id="SSF56219">
    <property type="entry name" value="DNase I-like"/>
    <property type="match status" value="1"/>
</dbReference>
<evidence type="ECO:0000313" key="2">
    <source>
        <dbReference type="Ensembl" id="ENSPNAP00000049469.1"/>
    </source>
</evidence>
<organism evidence="2 3">
    <name type="scientific">Pygocentrus nattereri</name>
    <name type="common">Red-bellied piranha</name>
    <dbReference type="NCBI Taxonomy" id="42514"/>
    <lineage>
        <taxon>Eukaryota</taxon>
        <taxon>Metazoa</taxon>
        <taxon>Chordata</taxon>
        <taxon>Craniata</taxon>
        <taxon>Vertebrata</taxon>
        <taxon>Euteleostomi</taxon>
        <taxon>Actinopterygii</taxon>
        <taxon>Neopterygii</taxon>
        <taxon>Teleostei</taxon>
        <taxon>Ostariophysi</taxon>
        <taxon>Characiformes</taxon>
        <taxon>Characoidei</taxon>
        <taxon>Pygocentrus</taxon>
    </lineage>
</organism>
<dbReference type="InterPro" id="IPR043502">
    <property type="entry name" value="DNA/RNA_pol_sf"/>
</dbReference>
<reference evidence="2 3" key="1">
    <citation type="submission" date="2020-10" db="EMBL/GenBank/DDBJ databases">
        <title>Pygocentrus nattereri (red-bellied piranha) genome, fPygNat1, primary haplotype.</title>
        <authorList>
            <person name="Myers G."/>
            <person name="Meyer A."/>
            <person name="Karagic N."/>
            <person name="Pippel M."/>
            <person name="Winkler S."/>
            <person name="Tracey A."/>
            <person name="Wood J."/>
            <person name="Formenti G."/>
            <person name="Howe K."/>
            <person name="Fedrigo O."/>
            <person name="Jarvis E.D."/>
        </authorList>
    </citation>
    <scope>NUCLEOTIDE SEQUENCE [LARGE SCALE GENOMIC DNA]</scope>
</reference>
<reference evidence="2" key="2">
    <citation type="submission" date="2025-08" db="UniProtKB">
        <authorList>
            <consortium name="Ensembl"/>
        </authorList>
    </citation>
    <scope>IDENTIFICATION</scope>
</reference>
<protein>
    <recommendedName>
        <fullName evidence="1">Reverse transcriptase domain-containing protein</fullName>
    </recommendedName>
</protein>
<dbReference type="PANTHER" id="PTHR33332">
    <property type="entry name" value="REVERSE TRANSCRIPTASE DOMAIN-CONTAINING PROTEIN"/>
    <property type="match status" value="1"/>
</dbReference>
<dbReference type="InterPro" id="IPR005135">
    <property type="entry name" value="Endo/exonuclease/phosphatase"/>
</dbReference>
<name>A0AAR2JGZ2_PYGNA</name>
<dbReference type="CDD" id="cd01650">
    <property type="entry name" value="RT_nLTR_like"/>
    <property type="match status" value="1"/>
</dbReference>
<dbReference type="GeneTree" id="ENSGT01140000282554"/>
<dbReference type="PROSITE" id="PS50878">
    <property type="entry name" value="RT_POL"/>
    <property type="match status" value="1"/>
</dbReference>
<accession>A0AAR2JGZ2</accession>